<evidence type="ECO:0000313" key="1">
    <source>
        <dbReference type="EMBL" id="CAA9369863.1"/>
    </source>
</evidence>
<name>A0A6J4MWZ4_9ACTN</name>
<sequence>MFVRRLSTIGVGTVAAVALGLGPASAHFCYVNNMTPQAMAGASKSNGFVSFHDLAFQFTGLCDAGIQVLAGAAGISLKTPINVHAVMAGGAEFQGKNARGISHLDFEAIDAAFPNAVAACS</sequence>
<accession>A0A6J4MWZ4</accession>
<dbReference type="AlphaFoldDB" id="A0A6J4MWZ4"/>
<reference evidence="1" key="1">
    <citation type="submission" date="2020-02" db="EMBL/GenBank/DDBJ databases">
        <authorList>
            <person name="Meier V. D."/>
        </authorList>
    </citation>
    <scope>NUCLEOTIDE SEQUENCE</scope>
    <source>
        <strain evidence="1">AVDCRST_MAG21</strain>
    </source>
</reference>
<protein>
    <submittedName>
        <fullName evidence="1">Uncharacterized protein</fullName>
    </submittedName>
</protein>
<gene>
    <name evidence="1" type="ORF">AVDCRST_MAG21-616</name>
</gene>
<organism evidence="1">
    <name type="scientific">uncultured Nocardioidaceae bacterium</name>
    <dbReference type="NCBI Taxonomy" id="253824"/>
    <lineage>
        <taxon>Bacteria</taxon>
        <taxon>Bacillati</taxon>
        <taxon>Actinomycetota</taxon>
        <taxon>Actinomycetes</taxon>
        <taxon>Propionibacteriales</taxon>
        <taxon>Nocardioidaceae</taxon>
        <taxon>environmental samples</taxon>
    </lineage>
</organism>
<proteinExistence type="predicted"/>
<dbReference type="EMBL" id="CADCUL010000076">
    <property type="protein sequence ID" value="CAA9369863.1"/>
    <property type="molecule type" value="Genomic_DNA"/>
</dbReference>